<gene>
    <name evidence="2" type="ORF">LMG32289_01864</name>
</gene>
<keyword evidence="1" id="KW-1133">Transmembrane helix</keyword>
<feature type="transmembrane region" description="Helical" evidence="1">
    <location>
        <begin position="48"/>
        <end position="68"/>
    </location>
</feature>
<evidence type="ECO:0000313" key="3">
    <source>
        <dbReference type="Proteomes" id="UP000706525"/>
    </source>
</evidence>
<accession>A0ABN7Y8V8</accession>
<organism evidence="2 3">
    <name type="scientific">Cupriavidus pampae</name>
    <dbReference type="NCBI Taxonomy" id="659251"/>
    <lineage>
        <taxon>Bacteria</taxon>
        <taxon>Pseudomonadati</taxon>
        <taxon>Pseudomonadota</taxon>
        <taxon>Betaproteobacteria</taxon>
        <taxon>Burkholderiales</taxon>
        <taxon>Burkholderiaceae</taxon>
        <taxon>Cupriavidus</taxon>
    </lineage>
</organism>
<dbReference type="EMBL" id="CAJZAG010000003">
    <property type="protein sequence ID" value="CAG9169820.1"/>
    <property type="molecule type" value="Genomic_DNA"/>
</dbReference>
<name>A0ABN7Y8V8_9BURK</name>
<evidence type="ECO:0000313" key="2">
    <source>
        <dbReference type="EMBL" id="CAG9169820.1"/>
    </source>
</evidence>
<dbReference type="Proteomes" id="UP000706525">
    <property type="component" value="Unassembled WGS sequence"/>
</dbReference>
<keyword evidence="1" id="KW-0812">Transmembrane</keyword>
<keyword evidence="3" id="KW-1185">Reference proteome</keyword>
<feature type="transmembrane region" description="Helical" evidence="1">
    <location>
        <begin position="14"/>
        <end position="36"/>
    </location>
</feature>
<evidence type="ECO:0008006" key="4">
    <source>
        <dbReference type="Google" id="ProtNLM"/>
    </source>
</evidence>
<protein>
    <recommendedName>
        <fullName evidence="4">AzlD domain-containing protein</fullName>
    </recommendedName>
</protein>
<keyword evidence="1" id="KW-0472">Membrane</keyword>
<dbReference type="InterPro" id="IPR008407">
    <property type="entry name" value="Brnchd-chn_aa_trnsp_AzlD"/>
</dbReference>
<evidence type="ECO:0000256" key="1">
    <source>
        <dbReference type="SAM" id="Phobius"/>
    </source>
</evidence>
<proteinExistence type="predicted"/>
<dbReference type="RefSeq" id="WP_223985411.1">
    <property type="nucleotide sequence ID" value="NZ_CAJZAG010000003.1"/>
</dbReference>
<feature type="transmembrane region" description="Helical" evidence="1">
    <location>
        <begin position="88"/>
        <end position="111"/>
    </location>
</feature>
<reference evidence="2 3" key="1">
    <citation type="submission" date="2021-08" db="EMBL/GenBank/DDBJ databases">
        <authorList>
            <person name="Peeters C."/>
        </authorList>
    </citation>
    <scope>NUCLEOTIDE SEQUENCE [LARGE SCALE GENOMIC DNA]</scope>
    <source>
        <strain evidence="2 3">LMG 32289</strain>
    </source>
</reference>
<sequence length="115" mass="12539">MSLLQATPLSHTEIWIALAGMAVVTIVTRALFLMAGERVTLPDRIQRALRYAPAAALAAIILPDFLTFEGHFTVSPLNDRMMAGIAATLFYLATRRMVGMILVGMAVYTALRFIG</sequence>
<comment type="caution">
    <text evidence="2">The sequence shown here is derived from an EMBL/GenBank/DDBJ whole genome shotgun (WGS) entry which is preliminary data.</text>
</comment>
<dbReference type="Pfam" id="PF05437">
    <property type="entry name" value="AzlD"/>
    <property type="match status" value="1"/>
</dbReference>